<organism evidence="2 3">
    <name type="scientific">Heterorhabditis bacteriophora</name>
    <name type="common">Entomopathogenic nematode worm</name>
    <dbReference type="NCBI Taxonomy" id="37862"/>
    <lineage>
        <taxon>Eukaryota</taxon>
        <taxon>Metazoa</taxon>
        <taxon>Ecdysozoa</taxon>
        <taxon>Nematoda</taxon>
        <taxon>Chromadorea</taxon>
        <taxon>Rhabditida</taxon>
        <taxon>Rhabditina</taxon>
        <taxon>Rhabditomorpha</taxon>
        <taxon>Strongyloidea</taxon>
        <taxon>Heterorhabditidae</taxon>
        <taxon>Heterorhabditis</taxon>
    </lineage>
</organism>
<accession>A0A1I7XQ82</accession>
<protein>
    <submittedName>
        <fullName evidence="3">WASH-7_N domain-containing protein</fullName>
    </submittedName>
</protein>
<dbReference type="WBParaSite" id="Hba_19635">
    <property type="protein sequence ID" value="Hba_19635"/>
    <property type="gene ID" value="Hba_19635"/>
</dbReference>
<evidence type="ECO:0000313" key="2">
    <source>
        <dbReference type="Proteomes" id="UP000095283"/>
    </source>
</evidence>
<dbReference type="Proteomes" id="UP000095283">
    <property type="component" value="Unplaced"/>
</dbReference>
<dbReference type="AlphaFoldDB" id="A0A1I7XQ82"/>
<dbReference type="Pfam" id="PF14745">
    <property type="entry name" value="WASH-4_N"/>
    <property type="match status" value="1"/>
</dbReference>
<sequence>MDYLIYQDESSNPVAIHCLVHSGCEVVDKCIATLASLLSEVNQLTIEGTEKLFPSLLLYGEDGKITRNENGKG</sequence>
<name>A0A1I7XQ82_HETBA</name>
<keyword evidence="2" id="KW-1185">Reference proteome</keyword>
<reference evidence="3" key="1">
    <citation type="submission" date="2016-11" db="UniProtKB">
        <authorList>
            <consortium name="WormBaseParasite"/>
        </authorList>
    </citation>
    <scope>IDENTIFICATION</scope>
</reference>
<dbReference type="InterPro" id="IPR028191">
    <property type="entry name" value="WASH-4_N"/>
</dbReference>
<evidence type="ECO:0000259" key="1">
    <source>
        <dbReference type="Pfam" id="PF14745"/>
    </source>
</evidence>
<evidence type="ECO:0000313" key="3">
    <source>
        <dbReference type="WBParaSite" id="Hba_19635"/>
    </source>
</evidence>
<proteinExistence type="predicted"/>
<feature type="domain" description="WASH complex subunit 4 N-terminal" evidence="1">
    <location>
        <begin position="16"/>
        <end position="68"/>
    </location>
</feature>